<evidence type="ECO:0000313" key="14">
    <source>
        <dbReference type="EMBL" id="EEF32984.1"/>
    </source>
</evidence>
<dbReference type="Proteomes" id="UP000008311">
    <property type="component" value="Unassembled WGS sequence"/>
</dbReference>
<evidence type="ECO:0000256" key="3">
    <source>
        <dbReference type="ARBA" id="ARBA00022622"/>
    </source>
</evidence>
<feature type="signal peptide" evidence="11">
    <location>
        <begin position="1"/>
        <end position="23"/>
    </location>
</feature>
<evidence type="ECO:0000256" key="5">
    <source>
        <dbReference type="ARBA" id="ARBA00023136"/>
    </source>
</evidence>
<dbReference type="PANTHER" id="PTHR33021:SF197">
    <property type="entry name" value="EARLY NODULIN-LIKE PROTEIN 13"/>
    <property type="match status" value="1"/>
</dbReference>
<evidence type="ECO:0000256" key="9">
    <source>
        <dbReference type="ARBA" id="ARBA00035011"/>
    </source>
</evidence>
<evidence type="ECO:0000256" key="7">
    <source>
        <dbReference type="ARBA" id="ARBA00023180"/>
    </source>
</evidence>
<evidence type="ECO:0000256" key="1">
    <source>
        <dbReference type="ARBA" id="ARBA00004609"/>
    </source>
</evidence>
<dbReference type="GO" id="GO:0098552">
    <property type="term" value="C:side of membrane"/>
    <property type="evidence" value="ECO:0007669"/>
    <property type="project" value="UniProtKB-KW"/>
</dbReference>
<protein>
    <submittedName>
        <fullName evidence="14">APO protein 2, chloroplast, putative</fullName>
    </submittedName>
</protein>
<dbReference type="GO" id="GO:0005886">
    <property type="term" value="C:plasma membrane"/>
    <property type="evidence" value="ECO:0007669"/>
    <property type="project" value="UniProtKB-SubCell"/>
</dbReference>
<evidence type="ECO:0000313" key="15">
    <source>
        <dbReference type="Proteomes" id="UP000008311"/>
    </source>
</evidence>
<keyword evidence="5" id="KW-0472">Membrane</keyword>
<keyword evidence="7" id="KW-0325">Glycoprotein</keyword>
<feature type="region of interest" description="Disordered" evidence="10">
    <location>
        <begin position="284"/>
        <end position="304"/>
    </location>
</feature>
<dbReference type="Pfam" id="PF05634">
    <property type="entry name" value="APO_RNA-bind"/>
    <property type="match status" value="2"/>
</dbReference>
<feature type="domain" description="APO" evidence="13">
    <location>
        <begin position="509"/>
        <end position="593"/>
    </location>
</feature>
<gene>
    <name evidence="14" type="ORF">RCOM_0623480</name>
</gene>
<name>B9STR9_RICCO</name>
<dbReference type="InterPro" id="IPR039391">
    <property type="entry name" value="Phytocyanin-like"/>
</dbReference>
<proteinExistence type="inferred from homology"/>
<dbReference type="PROSITE" id="PS51485">
    <property type="entry name" value="PHYTOCYANIN"/>
    <property type="match status" value="1"/>
</dbReference>
<keyword evidence="15" id="KW-1185">Reference proteome</keyword>
<dbReference type="eggNOG" id="ENOG502QPNK">
    <property type="taxonomic scope" value="Eukaryota"/>
</dbReference>
<dbReference type="GO" id="GO:0009055">
    <property type="term" value="F:electron transfer activity"/>
    <property type="evidence" value="ECO:0007669"/>
    <property type="project" value="InterPro"/>
</dbReference>
<dbReference type="PROSITE" id="PS51499">
    <property type="entry name" value="APO"/>
    <property type="match status" value="2"/>
</dbReference>
<keyword evidence="8" id="KW-0449">Lipoprotein</keyword>
<dbReference type="GO" id="GO:0003723">
    <property type="term" value="F:RNA binding"/>
    <property type="evidence" value="ECO:0000318"/>
    <property type="project" value="GO_Central"/>
</dbReference>
<dbReference type="FunCoup" id="B9STR9">
    <property type="interactions" value="2141"/>
</dbReference>
<keyword evidence="3" id="KW-0336">GPI-anchor</keyword>
<evidence type="ECO:0000256" key="11">
    <source>
        <dbReference type="SAM" id="SignalP"/>
    </source>
</evidence>
<dbReference type="InParanoid" id="B9STR9"/>
<comment type="subcellular location">
    <subcellularLocation>
        <location evidence="1">Cell membrane</location>
        <topology evidence="1">Lipid-anchor</topology>
        <topology evidence="1">GPI-anchor</topology>
    </subcellularLocation>
</comment>
<dbReference type="InterPro" id="IPR041846">
    <property type="entry name" value="ENL_dom"/>
</dbReference>
<dbReference type="FunFam" id="2.60.40.420:FF:000010">
    <property type="entry name" value="Early nodulin-like protein 1"/>
    <property type="match status" value="1"/>
</dbReference>
<evidence type="ECO:0000256" key="8">
    <source>
        <dbReference type="ARBA" id="ARBA00023288"/>
    </source>
</evidence>
<sequence length="616" mass="69510">MGGLRIVVAFLPLMLVLFSPSGANREILVGGKQNAWTIPPSSNDTLNRWAEKTRFKVGDILVGKFNPKTDSVLQVRKEDYDGCKTSNPMKEHKNGYAMIELDHSGPFYFISGAQGNCEKGEKLIVVVLSEDHWPKQNTSATTTPAPGPRGEAHGLRSGVFLGALLFSLRFLFCKMALFDGKLTVFPPRIEALMVSYKPRSQFLKINLYPGLSSLDSLQHGSSRLRHELKSIITSRKFWQPHALVITSEYHPQNSDFPRNYSRKEKKPFPVPIVELRRAARQRLKQRLKNSKGQPKGRSSPPKNGMVVKSLIPLAYDVYNARITLINNLKKLLKVVPVHACGWCNEIHVGAVGHPFKSCKGKYATLRKGHHEWTNAAIEDVLLPIEAYHLFDRLGKRIPHEERFSIPRIPAVVELCIQAGVNIPEYPTKRRRKPIIRISKSEFVDADESDLPDPIPEEYDKPLLTEISNSEIVAPSDEEDIKLLADETLRAWEKMRKGAKKLMKVYYVRVCGYCPEVHVGPSGHKAQNCGAHKHQQRNGQHGWQAAVLDDLIPPRYVWHVPNINEPLHRELRNFYGQAPAVVEICIQVGAIVPEEYKSTMRLDIGIPSSVREAEMVV</sequence>
<dbReference type="PANTHER" id="PTHR33021">
    <property type="entry name" value="BLUE COPPER PROTEIN"/>
    <property type="match status" value="1"/>
</dbReference>
<keyword evidence="6" id="KW-1015">Disulfide bond</keyword>
<dbReference type="AlphaFoldDB" id="B9STR9"/>
<dbReference type="InterPro" id="IPR023342">
    <property type="entry name" value="APO_dom"/>
</dbReference>
<dbReference type="Gene3D" id="2.60.40.420">
    <property type="entry name" value="Cupredoxins - blue copper proteins"/>
    <property type="match status" value="1"/>
</dbReference>
<dbReference type="InterPro" id="IPR003245">
    <property type="entry name" value="Phytocyanin_dom"/>
</dbReference>
<feature type="chain" id="PRO_5002892040" evidence="11">
    <location>
        <begin position="24"/>
        <end position="616"/>
    </location>
</feature>
<dbReference type="SUPFAM" id="SSF49503">
    <property type="entry name" value="Cupredoxins"/>
    <property type="match status" value="1"/>
</dbReference>
<evidence type="ECO:0000256" key="4">
    <source>
        <dbReference type="ARBA" id="ARBA00022729"/>
    </source>
</evidence>
<feature type="domain" description="APO" evidence="13">
    <location>
        <begin position="339"/>
        <end position="424"/>
    </location>
</feature>
<comment type="similarity">
    <text evidence="9">Belongs to the early nodulin-like (ENODL) family.</text>
</comment>
<dbReference type="EMBL" id="EQ974134">
    <property type="protein sequence ID" value="EEF32984.1"/>
    <property type="molecule type" value="Genomic_DNA"/>
</dbReference>
<dbReference type="STRING" id="3988.B9STR9"/>
<evidence type="ECO:0000256" key="6">
    <source>
        <dbReference type="ARBA" id="ARBA00023157"/>
    </source>
</evidence>
<accession>B9STR9</accession>
<evidence type="ECO:0000256" key="2">
    <source>
        <dbReference type="ARBA" id="ARBA00022475"/>
    </source>
</evidence>
<feature type="domain" description="Phytocyanin" evidence="12">
    <location>
        <begin position="25"/>
        <end position="129"/>
    </location>
</feature>
<keyword evidence="4 11" id="KW-0732">Signal</keyword>
<keyword evidence="2" id="KW-1003">Cell membrane</keyword>
<evidence type="ECO:0000259" key="12">
    <source>
        <dbReference type="PROSITE" id="PS51485"/>
    </source>
</evidence>
<evidence type="ECO:0000259" key="13">
    <source>
        <dbReference type="PROSITE" id="PS51499"/>
    </source>
</evidence>
<dbReference type="Pfam" id="PF02298">
    <property type="entry name" value="Cu_bind_like"/>
    <property type="match status" value="1"/>
</dbReference>
<dbReference type="CDD" id="cd11019">
    <property type="entry name" value="OsENODL1_like"/>
    <property type="match status" value="1"/>
</dbReference>
<organism evidence="14 15">
    <name type="scientific">Ricinus communis</name>
    <name type="common">Castor bean</name>
    <dbReference type="NCBI Taxonomy" id="3988"/>
    <lineage>
        <taxon>Eukaryota</taxon>
        <taxon>Viridiplantae</taxon>
        <taxon>Streptophyta</taxon>
        <taxon>Embryophyta</taxon>
        <taxon>Tracheophyta</taxon>
        <taxon>Spermatophyta</taxon>
        <taxon>Magnoliopsida</taxon>
        <taxon>eudicotyledons</taxon>
        <taxon>Gunneridae</taxon>
        <taxon>Pentapetalae</taxon>
        <taxon>rosids</taxon>
        <taxon>fabids</taxon>
        <taxon>Malpighiales</taxon>
        <taxon>Euphorbiaceae</taxon>
        <taxon>Acalyphoideae</taxon>
        <taxon>Acalypheae</taxon>
        <taxon>Ricinus</taxon>
    </lineage>
</organism>
<dbReference type="InterPro" id="IPR008972">
    <property type="entry name" value="Cupredoxin"/>
</dbReference>
<reference evidence="15" key="1">
    <citation type="journal article" date="2010" name="Nat. Biotechnol.">
        <title>Draft genome sequence of the oilseed species Ricinus communis.</title>
        <authorList>
            <person name="Chan A.P."/>
            <person name="Crabtree J."/>
            <person name="Zhao Q."/>
            <person name="Lorenzi H."/>
            <person name="Orvis J."/>
            <person name="Puiu D."/>
            <person name="Melake-Berhan A."/>
            <person name="Jones K.M."/>
            <person name="Redman J."/>
            <person name="Chen G."/>
            <person name="Cahoon E.B."/>
            <person name="Gedil M."/>
            <person name="Stanke M."/>
            <person name="Haas B.J."/>
            <person name="Wortman J.R."/>
            <person name="Fraser-Liggett C.M."/>
            <person name="Ravel J."/>
            <person name="Rabinowicz P.D."/>
        </authorList>
    </citation>
    <scope>NUCLEOTIDE SEQUENCE [LARGE SCALE GENOMIC DNA]</scope>
    <source>
        <strain evidence="15">cv. Hale</strain>
    </source>
</reference>
<evidence type="ECO:0000256" key="10">
    <source>
        <dbReference type="SAM" id="MobiDB-lite"/>
    </source>
</evidence>